<accession>A0A1I0EAM7</accession>
<reference evidence="1 2" key="1">
    <citation type="submission" date="2016-10" db="EMBL/GenBank/DDBJ databases">
        <authorList>
            <person name="de Groot N.N."/>
        </authorList>
    </citation>
    <scope>NUCLEOTIDE SEQUENCE [LARGE SCALE GENOMIC DNA]</scope>
    <source>
        <strain evidence="1 2">IBRC-M 10780</strain>
    </source>
</reference>
<dbReference type="EMBL" id="FOHE01000011">
    <property type="protein sequence ID" value="SET42194.1"/>
    <property type="molecule type" value="Genomic_DNA"/>
</dbReference>
<dbReference type="STRING" id="930131.SAMN05216389_11111"/>
<keyword evidence="2" id="KW-1185">Reference proteome</keyword>
<sequence length="76" mass="8812">MSKYSVGDVVRTKDRGLLGLWEVTNICDIARDPDSFDYDYMITDNECDSEIYVRENDLILVCKVEDRRDIDEGVSK</sequence>
<name>A0A1I0EAM7_9BACI</name>
<proteinExistence type="predicted"/>
<evidence type="ECO:0000313" key="2">
    <source>
        <dbReference type="Proteomes" id="UP000198618"/>
    </source>
</evidence>
<evidence type="ECO:0000313" key="1">
    <source>
        <dbReference type="EMBL" id="SET42194.1"/>
    </source>
</evidence>
<organism evidence="1 2">
    <name type="scientific">Oceanobacillus limi</name>
    <dbReference type="NCBI Taxonomy" id="930131"/>
    <lineage>
        <taxon>Bacteria</taxon>
        <taxon>Bacillati</taxon>
        <taxon>Bacillota</taxon>
        <taxon>Bacilli</taxon>
        <taxon>Bacillales</taxon>
        <taxon>Bacillaceae</taxon>
        <taxon>Oceanobacillus</taxon>
    </lineage>
</organism>
<dbReference type="RefSeq" id="WP_090870297.1">
    <property type="nucleotide sequence ID" value="NZ_FOHE01000011.1"/>
</dbReference>
<protein>
    <submittedName>
        <fullName evidence="1">Uncharacterized protein</fullName>
    </submittedName>
</protein>
<dbReference type="OrthoDB" id="9927360at2"/>
<dbReference type="Proteomes" id="UP000198618">
    <property type="component" value="Unassembled WGS sequence"/>
</dbReference>
<gene>
    <name evidence="1" type="ORF">SAMN05216389_11111</name>
</gene>
<dbReference type="AlphaFoldDB" id="A0A1I0EAM7"/>